<evidence type="ECO:0000256" key="1">
    <source>
        <dbReference type="SAM" id="MobiDB-lite"/>
    </source>
</evidence>
<gene>
    <name evidence="2" type="ORF">Slati_3045200</name>
</gene>
<name>A0AAW2UTM0_9LAMI</name>
<reference evidence="2" key="1">
    <citation type="submission" date="2020-06" db="EMBL/GenBank/DDBJ databases">
        <authorList>
            <person name="Li T."/>
            <person name="Hu X."/>
            <person name="Zhang T."/>
            <person name="Song X."/>
            <person name="Zhang H."/>
            <person name="Dai N."/>
            <person name="Sheng W."/>
            <person name="Hou X."/>
            <person name="Wei L."/>
        </authorList>
    </citation>
    <scope>NUCLEOTIDE SEQUENCE</scope>
    <source>
        <strain evidence="2">KEN1</strain>
        <tissue evidence="2">Leaf</tissue>
    </source>
</reference>
<comment type="caution">
    <text evidence="2">The sequence shown here is derived from an EMBL/GenBank/DDBJ whole genome shotgun (WGS) entry which is preliminary data.</text>
</comment>
<protein>
    <submittedName>
        <fullName evidence="2">Uncharacterized protein</fullName>
    </submittedName>
</protein>
<dbReference type="AlphaFoldDB" id="A0AAW2UTM0"/>
<dbReference type="EMBL" id="JACGWN010000011">
    <property type="protein sequence ID" value="KAL0420223.1"/>
    <property type="molecule type" value="Genomic_DNA"/>
</dbReference>
<feature type="region of interest" description="Disordered" evidence="1">
    <location>
        <begin position="1"/>
        <end position="24"/>
    </location>
</feature>
<sequence>MGRLRTQAQVHQHSMQLDQHCADRGQESSSRQCLELDGVGVEAAPRADLEVLDQHRALRELADLAQTPAAPRQCLELDGIKAGRCWPGDQA</sequence>
<accession>A0AAW2UTM0</accession>
<reference evidence="2" key="2">
    <citation type="journal article" date="2024" name="Plant">
        <title>Genomic evolution and insights into agronomic trait innovations of Sesamum species.</title>
        <authorList>
            <person name="Miao H."/>
            <person name="Wang L."/>
            <person name="Qu L."/>
            <person name="Liu H."/>
            <person name="Sun Y."/>
            <person name="Le M."/>
            <person name="Wang Q."/>
            <person name="Wei S."/>
            <person name="Zheng Y."/>
            <person name="Lin W."/>
            <person name="Duan Y."/>
            <person name="Cao H."/>
            <person name="Xiong S."/>
            <person name="Wang X."/>
            <person name="Wei L."/>
            <person name="Li C."/>
            <person name="Ma Q."/>
            <person name="Ju M."/>
            <person name="Zhao R."/>
            <person name="Li G."/>
            <person name="Mu C."/>
            <person name="Tian Q."/>
            <person name="Mei H."/>
            <person name="Zhang T."/>
            <person name="Gao T."/>
            <person name="Zhang H."/>
        </authorList>
    </citation>
    <scope>NUCLEOTIDE SEQUENCE</scope>
    <source>
        <strain evidence="2">KEN1</strain>
    </source>
</reference>
<organism evidence="2">
    <name type="scientific">Sesamum latifolium</name>
    <dbReference type="NCBI Taxonomy" id="2727402"/>
    <lineage>
        <taxon>Eukaryota</taxon>
        <taxon>Viridiplantae</taxon>
        <taxon>Streptophyta</taxon>
        <taxon>Embryophyta</taxon>
        <taxon>Tracheophyta</taxon>
        <taxon>Spermatophyta</taxon>
        <taxon>Magnoliopsida</taxon>
        <taxon>eudicotyledons</taxon>
        <taxon>Gunneridae</taxon>
        <taxon>Pentapetalae</taxon>
        <taxon>asterids</taxon>
        <taxon>lamiids</taxon>
        <taxon>Lamiales</taxon>
        <taxon>Pedaliaceae</taxon>
        <taxon>Sesamum</taxon>
    </lineage>
</organism>
<feature type="compositionally biased region" description="Polar residues" evidence="1">
    <location>
        <begin position="1"/>
        <end position="17"/>
    </location>
</feature>
<evidence type="ECO:0000313" key="2">
    <source>
        <dbReference type="EMBL" id="KAL0420223.1"/>
    </source>
</evidence>
<proteinExistence type="predicted"/>